<name>A0ACD0WIT7_CLALS</name>
<reference evidence="2" key="1">
    <citation type="journal article" date="2019" name="MBio">
        <title>Comparative genomics for the elucidation of multidrug resistance (MDR) in Candida lusitaniae.</title>
        <authorList>
            <person name="Kannan A."/>
            <person name="Asner S.A."/>
            <person name="Trachsel E."/>
            <person name="Kelly S."/>
            <person name="Parker J."/>
            <person name="Sanglard D."/>
        </authorList>
    </citation>
    <scope>NUCLEOTIDE SEQUENCE [LARGE SCALE GENOMIC DNA]</scope>
    <source>
        <strain evidence="2">P1</strain>
    </source>
</reference>
<organism evidence="1 2">
    <name type="scientific">Clavispora lusitaniae</name>
    <name type="common">Candida lusitaniae</name>
    <dbReference type="NCBI Taxonomy" id="36911"/>
    <lineage>
        <taxon>Eukaryota</taxon>
        <taxon>Fungi</taxon>
        <taxon>Dikarya</taxon>
        <taxon>Ascomycota</taxon>
        <taxon>Saccharomycotina</taxon>
        <taxon>Pichiomycetes</taxon>
        <taxon>Metschnikowiaceae</taxon>
        <taxon>Clavispora</taxon>
    </lineage>
</organism>
<proteinExistence type="predicted"/>
<evidence type="ECO:0000313" key="1">
    <source>
        <dbReference type="EMBL" id="QFZ26977.1"/>
    </source>
</evidence>
<sequence length="471" mass="55615">MSDLSQINPDWHSVSIELLKNPFDLDLWQQLVHCATYSNGVVLDKTASDAQVHLLRVSFDSLLHQYPLLSKYWTAYAEWEFKLGFIERANTVYLKGLTYVGFDLSYWLDYLRFKLRVIGDDTQEVLELFEEARLRIGFNFHASDFYLLYLSFLRSYATKDNGYYEKSIWLIRSTVEIPLYNYSLLFREMMEVINPKSLTFNNLHLLIPDSQLKTWKTQTKNNLSTISKRLEKTFTDAYVVNQYKSYQIYSFEKNIVSALYYDNHVLSTNQIESWKQYLDFAEQNHTFSYVCQLYERSLVSTAKYCTIVLKFVDYLVSQKKFSMCRQILRKFISVNPSRNDVKLLIRLVDLEVYLGYFERARDIVVNYLALNKTAPNCIYSKLFEVESMFHFEGDDEYLSGLALQIIRQTKSLDVLSRISTRMSESMLARLLSCLNAEYDKLDSEMKRLPMFSKERLSIIRSAYPNQKKLED</sequence>
<keyword evidence="2" id="KW-1185">Reference proteome</keyword>
<gene>
    <name evidence="1" type="ORF">EJF14_20899</name>
</gene>
<dbReference type="EMBL" id="CP038485">
    <property type="protein sequence ID" value="QFZ26977.1"/>
    <property type="molecule type" value="Genomic_DNA"/>
</dbReference>
<accession>A0ACD0WIT7</accession>
<evidence type="ECO:0000313" key="2">
    <source>
        <dbReference type="Proteomes" id="UP000326582"/>
    </source>
</evidence>
<protein>
    <submittedName>
        <fullName evidence="1">Pre-mRNA-processing factor</fullName>
    </submittedName>
</protein>
<dbReference type="Proteomes" id="UP000326582">
    <property type="component" value="Chromosome 2"/>
</dbReference>